<accession>A0A2T4U0Q2</accession>
<organism evidence="8 9">
    <name type="scientific">Candidatus Methylomirabilis limnetica</name>
    <dbReference type="NCBI Taxonomy" id="2033718"/>
    <lineage>
        <taxon>Bacteria</taxon>
        <taxon>Candidatus Methylomirabilota</taxon>
        <taxon>Candidatus Methylomirabilia</taxon>
        <taxon>Candidatus Methylomirabilales</taxon>
        <taxon>Candidatus Methylomirabilaceae</taxon>
        <taxon>Candidatus Methylomirabilis</taxon>
    </lineage>
</organism>
<dbReference type="InterPro" id="IPR002036">
    <property type="entry name" value="YbeY"/>
</dbReference>
<comment type="function">
    <text evidence="7">Single strand-specific metallo-endoribonuclease involved in late-stage 70S ribosome quality control and in maturation of the 3' terminus of the 16S rRNA.</text>
</comment>
<reference evidence="9" key="2">
    <citation type="journal article" date="2018" name="Environ. Microbiol.">
        <title>Bloom of a denitrifying methanotroph, 'Candidatus Methylomirabilis limnetica', in a deep stratified lake.</title>
        <authorList>
            <person name="Graf J.S."/>
            <person name="Mayr M.J."/>
            <person name="Marchant H.K."/>
            <person name="Tienken D."/>
            <person name="Hach P.F."/>
            <person name="Brand A."/>
            <person name="Schubert C.J."/>
            <person name="Kuypers M.M."/>
            <person name="Milucka J."/>
        </authorList>
    </citation>
    <scope>NUCLEOTIDE SEQUENCE [LARGE SCALE GENOMIC DNA]</scope>
    <source>
        <strain evidence="9">Zug</strain>
    </source>
</reference>
<dbReference type="PANTHER" id="PTHR46986">
    <property type="entry name" value="ENDORIBONUCLEASE YBEY, CHLOROPLASTIC"/>
    <property type="match status" value="1"/>
</dbReference>
<evidence type="ECO:0000256" key="6">
    <source>
        <dbReference type="ARBA" id="ARBA00022833"/>
    </source>
</evidence>
<protein>
    <recommendedName>
        <fullName evidence="7">Endoribonuclease YbeY</fullName>
        <ecNumber evidence="7">3.1.-.-</ecNumber>
    </recommendedName>
</protein>
<dbReference type="GO" id="GO:0008270">
    <property type="term" value="F:zinc ion binding"/>
    <property type="evidence" value="ECO:0007669"/>
    <property type="project" value="UniProtKB-UniRule"/>
</dbReference>
<evidence type="ECO:0000313" key="8">
    <source>
        <dbReference type="EMBL" id="PTL36949.1"/>
    </source>
</evidence>
<keyword evidence="6 7" id="KW-0862">Zinc</keyword>
<dbReference type="GO" id="GO:0005737">
    <property type="term" value="C:cytoplasm"/>
    <property type="evidence" value="ECO:0007669"/>
    <property type="project" value="UniProtKB-SubCell"/>
</dbReference>
<dbReference type="OrthoDB" id="9807740at2"/>
<sequence length="148" mass="16117">MALQVINRQRKIGLDTKFLKKVGQATLATVGVEDAECELLVVGDRTMARLNQQYRGIAHSTDVLSFAMREGPFASISPNLLGDVVISADTADRQAAAAGHSLQDELVALLIHGILHLLGYDHQIPSEAKRMKRLERQLGAPFIEMEGG</sequence>
<keyword evidence="9" id="KW-1185">Reference proteome</keyword>
<name>A0A2T4U0Q2_9BACT</name>
<evidence type="ECO:0000256" key="4">
    <source>
        <dbReference type="ARBA" id="ARBA00022759"/>
    </source>
</evidence>
<comment type="cofactor">
    <cofactor evidence="7">
        <name>Zn(2+)</name>
        <dbReference type="ChEBI" id="CHEBI:29105"/>
    </cofactor>
    <text evidence="7">Binds 1 zinc ion.</text>
</comment>
<dbReference type="GO" id="GO:0004521">
    <property type="term" value="F:RNA endonuclease activity"/>
    <property type="evidence" value="ECO:0007669"/>
    <property type="project" value="UniProtKB-UniRule"/>
</dbReference>
<keyword evidence="7" id="KW-0963">Cytoplasm</keyword>
<dbReference type="Proteomes" id="UP000241436">
    <property type="component" value="Unassembled WGS sequence"/>
</dbReference>
<dbReference type="InterPro" id="IPR023091">
    <property type="entry name" value="MetalPrtase_cat_dom_sf_prd"/>
</dbReference>
<dbReference type="EMBL" id="NVQC01000009">
    <property type="protein sequence ID" value="PTL36949.1"/>
    <property type="molecule type" value="Genomic_DNA"/>
</dbReference>
<dbReference type="InterPro" id="IPR020549">
    <property type="entry name" value="YbeY_CS"/>
</dbReference>
<evidence type="ECO:0000313" key="9">
    <source>
        <dbReference type="Proteomes" id="UP000241436"/>
    </source>
</evidence>
<dbReference type="NCBIfam" id="TIGR00043">
    <property type="entry name" value="rRNA maturation RNase YbeY"/>
    <property type="match status" value="1"/>
</dbReference>
<dbReference type="GO" id="GO:0006364">
    <property type="term" value="P:rRNA processing"/>
    <property type="evidence" value="ECO:0007669"/>
    <property type="project" value="UniProtKB-UniRule"/>
</dbReference>
<gene>
    <name evidence="7 8" type="primary">ybeY</name>
    <name evidence="8" type="ORF">CLG94_01375</name>
</gene>
<evidence type="ECO:0000256" key="1">
    <source>
        <dbReference type="ARBA" id="ARBA00010875"/>
    </source>
</evidence>
<keyword evidence="7" id="KW-0690">Ribosome biogenesis</keyword>
<feature type="binding site" evidence="7">
    <location>
        <position position="122"/>
    </location>
    <ligand>
        <name>Zn(2+)</name>
        <dbReference type="ChEBI" id="CHEBI:29105"/>
        <note>catalytic</note>
    </ligand>
</feature>
<dbReference type="PROSITE" id="PS01306">
    <property type="entry name" value="UPF0054"/>
    <property type="match status" value="1"/>
</dbReference>
<dbReference type="AlphaFoldDB" id="A0A2T4U0Q2"/>
<keyword evidence="5 7" id="KW-0378">Hydrolase</keyword>
<dbReference type="SUPFAM" id="SSF55486">
    <property type="entry name" value="Metalloproteases ('zincins'), catalytic domain"/>
    <property type="match status" value="1"/>
</dbReference>
<dbReference type="Pfam" id="PF02130">
    <property type="entry name" value="YbeY"/>
    <property type="match status" value="1"/>
</dbReference>
<feature type="binding site" evidence="7">
    <location>
        <position position="116"/>
    </location>
    <ligand>
        <name>Zn(2+)</name>
        <dbReference type="ChEBI" id="CHEBI:29105"/>
        <note>catalytic</note>
    </ligand>
</feature>
<keyword evidence="7" id="KW-0698">rRNA processing</keyword>
<keyword evidence="4 7" id="KW-0255">Endonuclease</keyword>
<comment type="subcellular location">
    <subcellularLocation>
        <location evidence="7">Cytoplasm</location>
    </subcellularLocation>
</comment>
<dbReference type="PANTHER" id="PTHR46986:SF1">
    <property type="entry name" value="ENDORIBONUCLEASE YBEY, CHLOROPLASTIC"/>
    <property type="match status" value="1"/>
</dbReference>
<evidence type="ECO:0000256" key="2">
    <source>
        <dbReference type="ARBA" id="ARBA00022722"/>
    </source>
</evidence>
<feature type="binding site" evidence="7">
    <location>
        <position position="112"/>
    </location>
    <ligand>
        <name>Zn(2+)</name>
        <dbReference type="ChEBI" id="CHEBI:29105"/>
        <note>catalytic</note>
    </ligand>
</feature>
<evidence type="ECO:0000256" key="7">
    <source>
        <dbReference type="HAMAP-Rule" id="MF_00009"/>
    </source>
</evidence>
<comment type="similarity">
    <text evidence="1 7">Belongs to the endoribonuclease YbeY family.</text>
</comment>
<keyword evidence="3 7" id="KW-0479">Metal-binding</keyword>
<keyword evidence="2 7" id="KW-0540">Nuclease</keyword>
<evidence type="ECO:0000256" key="5">
    <source>
        <dbReference type="ARBA" id="ARBA00022801"/>
    </source>
</evidence>
<proteinExistence type="inferred from homology"/>
<reference evidence="8 9" key="1">
    <citation type="submission" date="2017-09" db="EMBL/GenBank/DDBJ databases">
        <title>Bloom of a denitrifying methanotroph, Candidatus Methylomirabilis limnetica, in a deep stratified lake.</title>
        <authorList>
            <person name="Graf J.S."/>
            <person name="Marchant H.K."/>
            <person name="Tienken D."/>
            <person name="Hach P.F."/>
            <person name="Brand A."/>
            <person name="Schubert C.J."/>
            <person name="Kuypers M.M."/>
            <person name="Milucka J."/>
        </authorList>
    </citation>
    <scope>NUCLEOTIDE SEQUENCE [LARGE SCALE GENOMIC DNA]</scope>
    <source>
        <strain evidence="8 9">Zug</strain>
    </source>
</reference>
<dbReference type="RefSeq" id="WP_107561113.1">
    <property type="nucleotide sequence ID" value="NZ_NVQC01000009.1"/>
</dbReference>
<evidence type="ECO:0000256" key="3">
    <source>
        <dbReference type="ARBA" id="ARBA00022723"/>
    </source>
</evidence>
<comment type="caution">
    <text evidence="8">The sequence shown here is derived from an EMBL/GenBank/DDBJ whole genome shotgun (WGS) entry which is preliminary data.</text>
</comment>
<dbReference type="Gene3D" id="3.40.390.30">
    <property type="entry name" value="Metalloproteases ('zincins'), catalytic domain"/>
    <property type="match status" value="1"/>
</dbReference>
<dbReference type="EC" id="3.1.-.-" evidence="7"/>
<dbReference type="HAMAP" id="MF_00009">
    <property type="entry name" value="Endoribonucl_YbeY"/>
    <property type="match status" value="1"/>
</dbReference>
<dbReference type="GO" id="GO:0004222">
    <property type="term" value="F:metalloendopeptidase activity"/>
    <property type="evidence" value="ECO:0007669"/>
    <property type="project" value="InterPro"/>
</dbReference>